<dbReference type="Proteomes" id="UP000789595">
    <property type="component" value="Unassembled WGS sequence"/>
</dbReference>
<dbReference type="GO" id="GO:0031087">
    <property type="term" value="P:deadenylation-independent decapping of nuclear-transcribed mRNA"/>
    <property type="evidence" value="ECO:0007669"/>
    <property type="project" value="TreeGrafter"/>
</dbReference>
<evidence type="ECO:0000256" key="1">
    <source>
        <dbReference type="ARBA" id="ARBA00004496"/>
    </source>
</evidence>
<keyword evidence="7" id="KW-1185">Reference proteome</keyword>
<evidence type="ECO:0000256" key="3">
    <source>
        <dbReference type="ARBA" id="ARBA00022490"/>
    </source>
</evidence>
<evidence type="ECO:0000256" key="2">
    <source>
        <dbReference type="ARBA" id="ARBA00008778"/>
    </source>
</evidence>
<organism evidence="6 7">
    <name type="scientific">Pelagomonas calceolata</name>
    <dbReference type="NCBI Taxonomy" id="35677"/>
    <lineage>
        <taxon>Eukaryota</taxon>
        <taxon>Sar</taxon>
        <taxon>Stramenopiles</taxon>
        <taxon>Ochrophyta</taxon>
        <taxon>Pelagophyceae</taxon>
        <taxon>Pelagomonadales</taxon>
        <taxon>Pelagomonadaceae</taxon>
        <taxon>Pelagomonas</taxon>
    </lineage>
</organism>
<name>A0A8J2SL62_9STRA</name>
<dbReference type="GO" id="GO:0008047">
    <property type="term" value="F:enzyme activator activity"/>
    <property type="evidence" value="ECO:0007669"/>
    <property type="project" value="InterPro"/>
</dbReference>
<dbReference type="OrthoDB" id="440673at2759"/>
<dbReference type="Pfam" id="PF06058">
    <property type="entry name" value="DCP1"/>
    <property type="match status" value="1"/>
</dbReference>
<dbReference type="GO" id="GO:0006397">
    <property type="term" value="P:mRNA processing"/>
    <property type="evidence" value="ECO:0007669"/>
    <property type="project" value="UniProtKB-KW"/>
</dbReference>
<evidence type="ECO:0000313" key="6">
    <source>
        <dbReference type="EMBL" id="CAH0369092.1"/>
    </source>
</evidence>
<protein>
    <recommendedName>
        <fullName evidence="8">mRNA-decapping enzyme-like protein</fullName>
    </recommendedName>
</protein>
<dbReference type="GO" id="GO:0003729">
    <property type="term" value="F:mRNA binding"/>
    <property type="evidence" value="ECO:0007669"/>
    <property type="project" value="TreeGrafter"/>
</dbReference>
<accession>A0A8J2SL62</accession>
<feature type="compositionally biased region" description="Polar residues" evidence="5">
    <location>
        <begin position="14"/>
        <end position="23"/>
    </location>
</feature>
<comment type="caution">
    <text evidence="6">The sequence shown here is derived from an EMBL/GenBank/DDBJ whole genome shotgun (WGS) entry which is preliminary data.</text>
</comment>
<keyword evidence="4" id="KW-0507">mRNA processing</keyword>
<dbReference type="GO" id="GO:0000290">
    <property type="term" value="P:deadenylation-dependent decapping of nuclear-transcribed mRNA"/>
    <property type="evidence" value="ECO:0007669"/>
    <property type="project" value="InterPro"/>
</dbReference>
<dbReference type="SUPFAM" id="SSF50729">
    <property type="entry name" value="PH domain-like"/>
    <property type="match status" value="1"/>
</dbReference>
<dbReference type="Gene3D" id="2.30.29.30">
    <property type="entry name" value="Pleckstrin-homology domain (PH domain)/Phosphotyrosine-binding domain (PTB)"/>
    <property type="match status" value="1"/>
</dbReference>
<comment type="subcellular location">
    <subcellularLocation>
        <location evidence="1">Cytoplasm</location>
    </subcellularLocation>
</comment>
<comment type="similarity">
    <text evidence="2">Belongs to the DCP1 family.</text>
</comment>
<dbReference type="EMBL" id="CAKKNE010000002">
    <property type="protein sequence ID" value="CAH0369092.1"/>
    <property type="molecule type" value="Genomic_DNA"/>
</dbReference>
<evidence type="ECO:0000313" key="7">
    <source>
        <dbReference type="Proteomes" id="UP000789595"/>
    </source>
</evidence>
<sequence length="239" mass="26345">MPRQAKGKRGQSPPAATTNFANQKAASQAATNSLNSLRRVDPSIVEILASATHATLYNFGADQEWERADVEGPLFIAARNAHPRVRLVVLNRLSMTNMVEDVDETFELEVVDRYLIFRRSDDETRIRGLWFHSLEEHARMGEILERLVEEAQQPPPPPPPAAPAVAASLMGALSVNEPAAPLLSPSLFAPPAPAPVVPQKPAAPSLDLATFKDVLRELVEDDAFIQELHYRYQDKLQSA</sequence>
<keyword evidence="3" id="KW-0963">Cytoplasm</keyword>
<proteinExistence type="inferred from homology"/>
<feature type="region of interest" description="Disordered" evidence="5">
    <location>
        <begin position="1"/>
        <end position="23"/>
    </location>
</feature>
<dbReference type="CDD" id="cd13182">
    <property type="entry name" value="EVH1-like_Dcp1"/>
    <property type="match status" value="1"/>
</dbReference>
<dbReference type="PANTHER" id="PTHR16290:SF0">
    <property type="entry name" value="DECAPPING PROTEIN 1, ISOFORM A"/>
    <property type="match status" value="1"/>
</dbReference>
<dbReference type="InterPro" id="IPR010334">
    <property type="entry name" value="Dcp1"/>
</dbReference>
<gene>
    <name evidence="6" type="ORF">PECAL_2P22000</name>
</gene>
<evidence type="ECO:0008006" key="8">
    <source>
        <dbReference type="Google" id="ProtNLM"/>
    </source>
</evidence>
<dbReference type="AlphaFoldDB" id="A0A8J2SL62"/>
<dbReference type="InterPro" id="IPR011993">
    <property type="entry name" value="PH-like_dom_sf"/>
</dbReference>
<dbReference type="PANTHER" id="PTHR16290">
    <property type="entry name" value="TRANSCRIPTION FACTOR SMIF DECAPPING ENZYME DCP1"/>
    <property type="match status" value="1"/>
</dbReference>
<evidence type="ECO:0000256" key="4">
    <source>
        <dbReference type="ARBA" id="ARBA00022664"/>
    </source>
</evidence>
<reference evidence="6" key="1">
    <citation type="submission" date="2021-11" db="EMBL/GenBank/DDBJ databases">
        <authorList>
            <consortium name="Genoscope - CEA"/>
            <person name="William W."/>
        </authorList>
    </citation>
    <scope>NUCLEOTIDE SEQUENCE</scope>
</reference>
<dbReference type="GO" id="GO:0000932">
    <property type="term" value="C:P-body"/>
    <property type="evidence" value="ECO:0007669"/>
    <property type="project" value="TreeGrafter"/>
</dbReference>
<evidence type="ECO:0000256" key="5">
    <source>
        <dbReference type="SAM" id="MobiDB-lite"/>
    </source>
</evidence>